<protein>
    <recommendedName>
        <fullName evidence="2">DUF4258 domain-containing protein</fullName>
    </recommendedName>
</protein>
<reference evidence="1" key="1">
    <citation type="journal article" date="2014" name="Front. Microbiol.">
        <title>High frequency of phylogenetically diverse reductive dehalogenase-homologous genes in deep subseafloor sedimentary metagenomes.</title>
        <authorList>
            <person name="Kawai M."/>
            <person name="Futagami T."/>
            <person name="Toyoda A."/>
            <person name="Takaki Y."/>
            <person name="Nishi S."/>
            <person name="Hori S."/>
            <person name="Arai W."/>
            <person name="Tsubouchi T."/>
            <person name="Morono Y."/>
            <person name="Uchiyama I."/>
            <person name="Ito T."/>
            <person name="Fujiyama A."/>
            <person name="Inagaki F."/>
            <person name="Takami H."/>
        </authorList>
    </citation>
    <scope>NUCLEOTIDE SEQUENCE</scope>
    <source>
        <strain evidence="1">Expedition CK06-06</strain>
    </source>
</reference>
<organism evidence="1">
    <name type="scientific">marine sediment metagenome</name>
    <dbReference type="NCBI Taxonomy" id="412755"/>
    <lineage>
        <taxon>unclassified sequences</taxon>
        <taxon>metagenomes</taxon>
        <taxon>ecological metagenomes</taxon>
    </lineage>
</organism>
<gene>
    <name evidence="1" type="ORF">S06H3_10617</name>
</gene>
<dbReference type="AlphaFoldDB" id="X1M3X9"/>
<dbReference type="InterPro" id="IPR025354">
    <property type="entry name" value="DUF4258"/>
</dbReference>
<evidence type="ECO:0000313" key="1">
    <source>
        <dbReference type="EMBL" id="GAI09375.1"/>
    </source>
</evidence>
<dbReference type="EMBL" id="BARV01004957">
    <property type="protein sequence ID" value="GAI09375.1"/>
    <property type="molecule type" value="Genomic_DNA"/>
</dbReference>
<evidence type="ECO:0008006" key="2">
    <source>
        <dbReference type="Google" id="ProtNLM"/>
    </source>
</evidence>
<comment type="caution">
    <text evidence="1">The sequence shown here is derived from an EMBL/GenBank/DDBJ whole genome shotgun (WGS) entry which is preliminary data.</text>
</comment>
<dbReference type="Pfam" id="PF14076">
    <property type="entry name" value="DUF4258"/>
    <property type="match status" value="1"/>
</dbReference>
<accession>X1M3X9</accession>
<name>X1M3X9_9ZZZZ</name>
<sequence length="91" mass="10949">MKPGPLRKFCIKDHARFQMKRRQISEEQVRQVLTAPQQIIEKEGSRYIYQSKLFLPNSGKERLFRVVVDTRHEPVEVVTVYRTSKIAKYWR</sequence>
<proteinExistence type="predicted"/>